<feature type="chain" id="PRO_5003863469" evidence="1">
    <location>
        <begin position="21"/>
        <end position="400"/>
    </location>
</feature>
<accession>K2Q6Y8</accession>
<dbReference type="InterPro" id="IPR023614">
    <property type="entry name" value="Porin_dom_sf"/>
</dbReference>
<dbReference type="eggNOG" id="COG3746">
    <property type="taxonomic scope" value="Bacteria"/>
</dbReference>
<dbReference type="Proteomes" id="UP000007364">
    <property type="component" value="Unassembled WGS sequence"/>
</dbReference>
<reference evidence="2 3" key="1">
    <citation type="journal article" date="2012" name="J. Bacteriol.">
        <title>Genome Sequence of Galbibacter marinum Type Strain ck-I2-15.</title>
        <authorList>
            <person name="Lai Q."/>
            <person name="Li C."/>
            <person name="Shao Z."/>
        </authorList>
    </citation>
    <scope>NUCLEOTIDE SEQUENCE [LARGE SCALE GENOMIC DNA]</scope>
    <source>
        <strain evidence="3">ck-I2-15</strain>
    </source>
</reference>
<protein>
    <submittedName>
        <fullName evidence="2">Phosphate-selective porin O and P</fullName>
    </submittedName>
</protein>
<dbReference type="InterPro" id="IPR010870">
    <property type="entry name" value="Porin_O/P"/>
</dbReference>
<sequence length="400" mass="45141">MKNLVGAFLLGLFMSSFGNAQDIQGPRFGKGILNISGKDSTWSMNFTTRFQLLGSGTWQENQDGGTDFNSNFLVRRARLKFEGFAFTKNLTYKLEIGLANQDIDGASYYTDYADKIIQDAYIQWKFYKNLSIKAGQAKLPGNIERLISSGSLQFVDRSLLNKEFNIDRDIGLQLLNEHYLTPTFLIREQLAFSQGDGRNVTVGNMGGYQYTGRIELLPLGIFKNDNEMEGSALEREDKPRLMIAVAYDYNDDAVNTQSNRGDFMGIEENLYQTDITTMFADVVFKYKGVSLLAEYANRSAEDAIAKDDQGIPTGDVVRTGNAFNIQGGYLFDSNWELSGRYTHVDLDQEVRSIMEENQYTLGVSKYIVGHNLKLQTDISYATFADQSDMVMARLQLEIQF</sequence>
<evidence type="ECO:0000313" key="2">
    <source>
        <dbReference type="EMBL" id="EKF56646.1"/>
    </source>
</evidence>
<dbReference type="Pfam" id="PF07396">
    <property type="entry name" value="Porin_O_P"/>
    <property type="match status" value="1"/>
</dbReference>
<dbReference type="AlphaFoldDB" id="K2Q6Y8"/>
<dbReference type="RefSeq" id="WP_008989975.1">
    <property type="nucleotide sequence ID" value="NZ_AMSG01000001.1"/>
</dbReference>
<evidence type="ECO:0000256" key="1">
    <source>
        <dbReference type="SAM" id="SignalP"/>
    </source>
</evidence>
<comment type="caution">
    <text evidence="2">The sequence shown here is derived from an EMBL/GenBank/DDBJ whole genome shotgun (WGS) entry which is preliminary data.</text>
</comment>
<keyword evidence="3" id="KW-1185">Reference proteome</keyword>
<dbReference type="PATRIC" id="fig|555500.3.peg.103"/>
<dbReference type="EMBL" id="AMSG01000001">
    <property type="protein sequence ID" value="EKF56646.1"/>
    <property type="molecule type" value="Genomic_DNA"/>
</dbReference>
<dbReference type="Gene3D" id="2.40.160.10">
    <property type="entry name" value="Porin"/>
    <property type="match status" value="1"/>
</dbReference>
<dbReference type="SUPFAM" id="SSF56935">
    <property type="entry name" value="Porins"/>
    <property type="match status" value="1"/>
</dbReference>
<proteinExistence type="predicted"/>
<name>K2Q6Y8_9FLAO</name>
<evidence type="ECO:0000313" key="3">
    <source>
        <dbReference type="Proteomes" id="UP000007364"/>
    </source>
</evidence>
<dbReference type="STRING" id="555500.I215_00490"/>
<feature type="signal peptide" evidence="1">
    <location>
        <begin position="1"/>
        <end position="20"/>
    </location>
</feature>
<dbReference type="OrthoDB" id="5442696at2"/>
<gene>
    <name evidence="2" type="ORF">I215_00490</name>
</gene>
<organism evidence="2 3">
    <name type="scientific">Galbibacter marinus</name>
    <dbReference type="NCBI Taxonomy" id="555500"/>
    <lineage>
        <taxon>Bacteria</taxon>
        <taxon>Pseudomonadati</taxon>
        <taxon>Bacteroidota</taxon>
        <taxon>Flavobacteriia</taxon>
        <taxon>Flavobacteriales</taxon>
        <taxon>Flavobacteriaceae</taxon>
        <taxon>Galbibacter</taxon>
    </lineage>
</organism>
<keyword evidence="1" id="KW-0732">Signal</keyword>